<dbReference type="EMBL" id="CP042476">
    <property type="protein sequence ID" value="QED39109.1"/>
    <property type="molecule type" value="Genomic_DNA"/>
</dbReference>
<dbReference type="SUPFAM" id="SSF46689">
    <property type="entry name" value="Homeodomain-like"/>
    <property type="match status" value="1"/>
</dbReference>
<dbReference type="InterPro" id="IPR018060">
    <property type="entry name" value="HTH_AraC"/>
</dbReference>
<sequence length="189" mass="21606">MEKNVLFIKNMVCARCILSVSEILSRLEIPYDQITLGEVSLSRSLSLQEKQELAKELDTIGFEIIEDKNTRLVNRIKSVIIKGIYEDKNFSNQNLSAILSEELNFDYSHLSNLFSRIEGKSIQHYQQDIKTERVKELLEYDQLSISEIAMDLGYSSAAYLSTQFKKSTGLTPSQYKIGLGKKRNSLDSH</sequence>
<dbReference type="OrthoDB" id="952277at2"/>
<keyword evidence="3" id="KW-0804">Transcription</keyword>
<dbReference type="InterPro" id="IPR009057">
    <property type="entry name" value="Homeodomain-like_sf"/>
</dbReference>
<feature type="domain" description="HTH araC/xylS-type" evidence="4">
    <location>
        <begin position="99"/>
        <end position="178"/>
    </location>
</feature>
<evidence type="ECO:0000313" key="5">
    <source>
        <dbReference type="EMBL" id="QED39109.1"/>
    </source>
</evidence>
<dbReference type="InterPro" id="IPR020449">
    <property type="entry name" value="Tscrpt_reg_AraC-type_HTH"/>
</dbReference>
<keyword evidence="2" id="KW-0238">DNA-binding</keyword>
<dbReference type="PRINTS" id="PR00032">
    <property type="entry name" value="HTHARAC"/>
</dbReference>
<evidence type="ECO:0000313" key="6">
    <source>
        <dbReference type="Proteomes" id="UP000321954"/>
    </source>
</evidence>
<dbReference type="GO" id="GO:0003700">
    <property type="term" value="F:DNA-binding transcription factor activity"/>
    <property type="evidence" value="ECO:0007669"/>
    <property type="project" value="InterPro"/>
</dbReference>
<dbReference type="PANTHER" id="PTHR43280:SF28">
    <property type="entry name" value="HTH-TYPE TRANSCRIPTIONAL ACTIVATOR RHAS"/>
    <property type="match status" value="1"/>
</dbReference>
<evidence type="ECO:0000256" key="3">
    <source>
        <dbReference type="ARBA" id="ARBA00023163"/>
    </source>
</evidence>
<evidence type="ECO:0000256" key="1">
    <source>
        <dbReference type="ARBA" id="ARBA00023015"/>
    </source>
</evidence>
<evidence type="ECO:0000259" key="4">
    <source>
        <dbReference type="PROSITE" id="PS01124"/>
    </source>
</evidence>
<dbReference type="PROSITE" id="PS01124">
    <property type="entry name" value="HTH_ARAC_FAMILY_2"/>
    <property type="match status" value="1"/>
</dbReference>
<reference evidence="5 6" key="1">
    <citation type="submission" date="2019-08" db="EMBL/GenBank/DDBJ databases">
        <title>Antarcticibacterium arcticum sp. nov., a bacterium isolated from marine sediment of the Canadian Beaufort Sea.</title>
        <authorList>
            <person name="Lee Y.M."/>
            <person name="Baek K."/>
            <person name="Lee D.-H."/>
            <person name="Shin S.C."/>
            <person name="Jin Y.K."/>
            <person name="Park Y."/>
        </authorList>
    </citation>
    <scope>NUCLEOTIDE SEQUENCE [LARGE SCALE GENOMIC DNA]</scope>
    <source>
        <strain evidence="5 6">PAMC 28998</strain>
    </source>
</reference>
<proteinExistence type="predicted"/>
<organism evidence="5 6">
    <name type="scientific">Antarcticibacterium arcticum</name>
    <dbReference type="NCBI Taxonomy" id="2585771"/>
    <lineage>
        <taxon>Bacteria</taxon>
        <taxon>Pseudomonadati</taxon>
        <taxon>Bacteroidota</taxon>
        <taxon>Flavobacteriia</taxon>
        <taxon>Flavobacteriales</taxon>
        <taxon>Flavobacteriaceae</taxon>
        <taxon>Antarcticibacterium</taxon>
    </lineage>
</organism>
<dbReference type="Proteomes" id="UP000321954">
    <property type="component" value="Chromosome"/>
</dbReference>
<dbReference type="AlphaFoldDB" id="A0A5B8YS86"/>
<dbReference type="GO" id="GO:0043565">
    <property type="term" value="F:sequence-specific DNA binding"/>
    <property type="evidence" value="ECO:0007669"/>
    <property type="project" value="InterPro"/>
</dbReference>
<keyword evidence="6" id="KW-1185">Reference proteome</keyword>
<keyword evidence="1" id="KW-0805">Transcription regulation</keyword>
<name>A0A5B8YS86_9FLAO</name>
<accession>A0A5B8YS86</accession>
<dbReference type="PANTHER" id="PTHR43280">
    <property type="entry name" value="ARAC-FAMILY TRANSCRIPTIONAL REGULATOR"/>
    <property type="match status" value="1"/>
</dbReference>
<dbReference type="KEGG" id="anp:FK178_10770"/>
<protein>
    <submittedName>
        <fullName evidence="5">Helix-turn-helix transcriptional regulator</fullName>
    </submittedName>
</protein>
<gene>
    <name evidence="5" type="ORF">FK178_10770</name>
</gene>
<dbReference type="Pfam" id="PF12833">
    <property type="entry name" value="HTH_18"/>
    <property type="match status" value="1"/>
</dbReference>
<dbReference type="SMART" id="SM00342">
    <property type="entry name" value="HTH_ARAC"/>
    <property type="match status" value="1"/>
</dbReference>
<evidence type="ECO:0000256" key="2">
    <source>
        <dbReference type="ARBA" id="ARBA00023125"/>
    </source>
</evidence>
<dbReference type="Gene3D" id="1.10.10.60">
    <property type="entry name" value="Homeodomain-like"/>
    <property type="match status" value="2"/>
</dbReference>